<protein>
    <submittedName>
        <fullName evidence="1">Uncharacterized protein</fullName>
    </submittedName>
</protein>
<evidence type="ECO:0000313" key="1">
    <source>
        <dbReference type="EnsemblMetazoa" id="SMAR007494-PA"/>
    </source>
</evidence>
<accession>T1J1S2</accession>
<reference evidence="1" key="2">
    <citation type="submission" date="2015-02" db="UniProtKB">
        <authorList>
            <consortium name="EnsemblMetazoa"/>
        </authorList>
    </citation>
    <scope>IDENTIFICATION</scope>
</reference>
<sequence length="98" mass="11610">MKIRSKSNIFQRRTFDLSNPKPTVSLEYMHKRSDDIIISRMPSMAKHAVRYVTGNRKWDSGKKNQYDARCDEERDNPHSAIFESKNSFLRWKKKSSSN</sequence>
<evidence type="ECO:0000313" key="2">
    <source>
        <dbReference type="Proteomes" id="UP000014500"/>
    </source>
</evidence>
<dbReference type="EMBL" id="JH431789">
    <property type="status" value="NOT_ANNOTATED_CDS"/>
    <property type="molecule type" value="Genomic_DNA"/>
</dbReference>
<keyword evidence="2" id="KW-1185">Reference proteome</keyword>
<dbReference type="EnsemblMetazoa" id="SMAR007494-RA">
    <property type="protein sequence ID" value="SMAR007494-PA"/>
    <property type="gene ID" value="SMAR007494"/>
</dbReference>
<name>T1J1S2_STRMM</name>
<organism evidence="1 2">
    <name type="scientific">Strigamia maritima</name>
    <name type="common">European centipede</name>
    <name type="synonym">Geophilus maritimus</name>
    <dbReference type="NCBI Taxonomy" id="126957"/>
    <lineage>
        <taxon>Eukaryota</taxon>
        <taxon>Metazoa</taxon>
        <taxon>Ecdysozoa</taxon>
        <taxon>Arthropoda</taxon>
        <taxon>Myriapoda</taxon>
        <taxon>Chilopoda</taxon>
        <taxon>Pleurostigmophora</taxon>
        <taxon>Geophilomorpha</taxon>
        <taxon>Linotaeniidae</taxon>
        <taxon>Strigamia</taxon>
    </lineage>
</organism>
<reference evidence="2" key="1">
    <citation type="submission" date="2011-05" db="EMBL/GenBank/DDBJ databases">
        <authorList>
            <person name="Richards S.R."/>
            <person name="Qu J."/>
            <person name="Jiang H."/>
            <person name="Jhangiani S.N."/>
            <person name="Agravi P."/>
            <person name="Goodspeed R."/>
            <person name="Gross S."/>
            <person name="Mandapat C."/>
            <person name="Jackson L."/>
            <person name="Mathew T."/>
            <person name="Pu L."/>
            <person name="Thornton R."/>
            <person name="Saada N."/>
            <person name="Wilczek-Boney K.B."/>
            <person name="Lee S."/>
            <person name="Kovar C."/>
            <person name="Wu Y."/>
            <person name="Scherer S.E."/>
            <person name="Worley K.C."/>
            <person name="Muzny D.M."/>
            <person name="Gibbs R."/>
        </authorList>
    </citation>
    <scope>NUCLEOTIDE SEQUENCE</scope>
    <source>
        <strain evidence="2">Brora</strain>
    </source>
</reference>
<dbReference type="AlphaFoldDB" id="T1J1S2"/>
<dbReference type="HOGENOM" id="CLU_2336259_0_0_1"/>
<proteinExistence type="predicted"/>
<dbReference type="Proteomes" id="UP000014500">
    <property type="component" value="Unassembled WGS sequence"/>
</dbReference>